<dbReference type="GO" id="GO:0016491">
    <property type="term" value="F:oxidoreductase activity"/>
    <property type="evidence" value="ECO:0007669"/>
    <property type="project" value="UniProtKB-KW"/>
</dbReference>
<dbReference type="PANTHER" id="PTHR42973:SF15">
    <property type="entry name" value="FAD-BINDING PCMH-TYPE DOMAIN-CONTAINING PROTEIN"/>
    <property type="match status" value="1"/>
</dbReference>
<feature type="domain" description="FAD-binding PCMH-type" evidence="6">
    <location>
        <begin position="59"/>
        <end position="232"/>
    </location>
</feature>
<evidence type="ECO:0000256" key="4">
    <source>
        <dbReference type="ARBA" id="ARBA00023002"/>
    </source>
</evidence>
<protein>
    <submittedName>
        <fullName evidence="7">FAD-binding domain-containing protein</fullName>
    </submittedName>
</protein>
<dbReference type="GeneID" id="54490923"/>
<name>A0A6A6W0U9_9PEZI</name>
<dbReference type="OrthoDB" id="407275at2759"/>
<evidence type="ECO:0000256" key="2">
    <source>
        <dbReference type="ARBA" id="ARBA00022630"/>
    </source>
</evidence>
<dbReference type="InterPro" id="IPR036318">
    <property type="entry name" value="FAD-bd_PCMH-like_sf"/>
</dbReference>
<dbReference type="Pfam" id="PF01565">
    <property type="entry name" value="FAD_binding_4"/>
    <property type="match status" value="1"/>
</dbReference>
<evidence type="ECO:0000313" key="7">
    <source>
        <dbReference type="EMBL" id="KAF2756538.1"/>
    </source>
</evidence>
<comment type="similarity">
    <text evidence="1">Belongs to the oxygen-dependent FAD-linked oxidoreductase family.</text>
</comment>
<keyword evidence="8" id="KW-1185">Reference proteome</keyword>
<dbReference type="EMBL" id="ML996575">
    <property type="protein sequence ID" value="KAF2756538.1"/>
    <property type="molecule type" value="Genomic_DNA"/>
</dbReference>
<dbReference type="InterPro" id="IPR016169">
    <property type="entry name" value="FAD-bd_PCMH_sub2"/>
</dbReference>
<dbReference type="PROSITE" id="PS51387">
    <property type="entry name" value="FAD_PCMH"/>
    <property type="match status" value="1"/>
</dbReference>
<keyword evidence="2" id="KW-0285">Flavoprotein</keyword>
<keyword evidence="5" id="KW-0732">Signal</keyword>
<dbReference type="AlphaFoldDB" id="A0A6A6W0U9"/>
<keyword evidence="4" id="KW-0560">Oxidoreductase</keyword>
<dbReference type="InterPro" id="IPR006094">
    <property type="entry name" value="Oxid_FAD_bind_N"/>
</dbReference>
<dbReference type="Pfam" id="PF08031">
    <property type="entry name" value="BBE"/>
    <property type="match status" value="1"/>
</dbReference>
<evidence type="ECO:0000259" key="6">
    <source>
        <dbReference type="PROSITE" id="PS51387"/>
    </source>
</evidence>
<dbReference type="InterPro" id="IPR012951">
    <property type="entry name" value="BBE"/>
</dbReference>
<accession>A0A6A6W0U9</accession>
<gene>
    <name evidence="7" type="ORF">EJ05DRAFT_67198</name>
</gene>
<dbReference type="Proteomes" id="UP000799437">
    <property type="component" value="Unassembled WGS sequence"/>
</dbReference>
<reference evidence="7" key="1">
    <citation type="journal article" date="2020" name="Stud. Mycol.">
        <title>101 Dothideomycetes genomes: a test case for predicting lifestyles and emergence of pathogens.</title>
        <authorList>
            <person name="Haridas S."/>
            <person name="Albert R."/>
            <person name="Binder M."/>
            <person name="Bloem J."/>
            <person name="Labutti K."/>
            <person name="Salamov A."/>
            <person name="Andreopoulos B."/>
            <person name="Baker S."/>
            <person name="Barry K."/>
            <person name="Bills G."/>
            <person name="Bluhm B."/>
            <person name="Cannon C."/>
            <person name="Castanera R."/>
            <person name="Culley D."/>
            <person name="Daum C."/>
            <person name="Ezra D."/>
            <person name="Gonzalez J."/>
            <person name="Henrissat B."/>
            <person name="Kuo A."/>
            <person name="Liang C."/>
            <person name="Lipzen A."/>
            <person name="Lutzoni F."/>
            <person name="Magnuson J."/>
            <person name="Mondo S."/>
            <person name="Nolan M."/>
            <person name="Ohm R."/>
            <person name="Pangilinan J."/>
            <person name="Park H.-J."/>
            <person name="Ramirez L."/>
            <person name="Alfaro M."/>
            <person name="Sun H."/>
            <person name="Tritt A."/>
            <person name="Yoshinaga Y."/>
            <person name="Zwiers L.-H."/>
            <person name="Turgeon B."/>
            <person name="Goodwin S."/>
            <person name="Spatafora J."/>
            <person name="Crous P."/>
            <person name="Grigoriev I."/>
        </authorList>
    </citation>
    <scope>NUCLEOTIDE SEQUENCE</scope>
    <source>
        <strain evidence="7">CBS 121739</strain>
    </source>
</reference>
<dbReference type="RefSeq" id="XP_033598989.1">
    <property type="nucleotide sequence ID" value="XM_033749869.1"/>
</dbReference>
<proteinExistence type="inferred from homology"/>
<dbReference type="Gene3D" id="3.40.462.20">
    <property type="match status" value="1"/>
</dbReference>
<evidence type="ECO:0000256" key="5">
    <source>
        <dbReference type="SAM" id="SignalP"/>
    </source>
</evidence>
<dbReference type="Gene3D" id="3.30.465.10">
    <property type="match status" value="1"/>
</dbReference>
<dbReference type="InterPro" id="IPR016166">
    <property type="entry name" value="FAD-bd_PCMH"/>
</dbReference>
<sequence length="517" mass="56709">MNCSRLTSTLLVSAFVCAISVFASDSACLKKCLDTTETPSYFSDSPQWASLIEPFNLRLNYTPAAVVTADNPEHVSHGVLCARNCHIKVQAKSGGHSYASFSSGGQNGSLVIDLASLNTVTVNQADGTAIIEGGVRLGNVDDMLYAQGKRAMSHGTCSNIGIGGHITHGGYGYDSRLWGLALDHLIAMEVVLADGSISTVSPTENEDVYWALRGAADSIGIVTKFHVRTQLAPEKLVYWVYDLTDILIDVPTSVASLQEIQDFALNPEFQDRRSTWGWFLGPSTFLLRGKFFGTLDEWNNRIAPELLKGLPPPRTGSGAATDVREVSWLESQALFYGFEDINSLQQPEEPGQYNTHDIFYAKSLTIPDPMTEAAMTDYFTYAATQGATVAAPSSWFSIVNLYGGPDSQINIYDAEWSSYKDRDSIWVVQNYASVAAGNVFNEGLRPFLDNFNDAMTESMPETAFGAYANYIDPDLTAEEAHFLYYGEDIYPRLLDIKMRVDPDQVFYNPLAVGVGDF</sequence>
<evidence type="ECO:0000256" key="3">
    <source>
        <dbReference type="ARBA" id="ARBA00022827"/>
    </source>
</evidence>
<evidence type="ECO:0000313" key="8">
    <source>
        <dbReference type="Proteomes" id="UP000799437"/>
    </source>
</evidence>
<dbReference type="GO" id="GO:0071949">
    <property type="term" value="F:FAD binding"/>
    <property type="evidence" value="ECO:0007669"/>
    <property type="project" value="InterPro"/>
</dbReference>
<dbReference type="PANTHER" id="PTHR42973">
    <property type="entry name" value="BINDING OXIDOREDUCTASE, PUTATIVE (AFU_ORTHOLOGUE AFUA_1G17690)-RELATED"/>
    <property type="match status" value="1"/>
</dbReference>
<keyword evidence="3" id="KW-0274">FAD</keyword>
<feature type="signal peptide" evidence="5">
    <location>
        <begin position="1"/>
        <end position="18"/>
    </location>
</feature>
<dbReference type="InterPro" id="IPR050416">
    <property type="entry name" value="FAD-linked_Oxidoreductase"/>
</dbReference>
<evidence type="ECO:0000256" key="1">
    <source>
        <dbReference type="ARBA" id="ARBA00005466"/>
    </source>
</evidence>
<feature type="chain" id="PRO_5025687722" evidence="5">
    <location>
        <begin position="19"/>
        <end position="517"/>
    </location>
</feature>
<dbReference type="SUPFAM" id="SSF56176">
    <property type="entry name" value="FAD-binding/transporter-associated domain-like"/>
    <property type="match status" value="1"/>
</dbReference>
<organism evidence="7 8">
    <name type="scientific">Pseudovirgaria hyperparasitica</name>
    <dbReference type="NCBI Taxonomy" id="470096"/>
    <lineage>
        <taxon>Eukaryota</taxon>
        <taxon>Fungi</taxon>
        <taxon>Dikarya</taxon>
        <taxon>Ascomycota</taxon>
        <taxon>Pezizomycotina</taxon>
        <taxon>Dothideomycetes</taxon>
        <taxon>Dothideomycetes incertae sedis</taxon>
        <taxon>Acrospermales</taxon>
        <taxon>Acrospermaceae</taxon>
        <taxon>Pseudovirgaria</taxon>
    </lineage>
</organism>